<proteinExistence type="predicted"/>
<name>A0A4P7IDP5_9ACTN</name>
<reference evidence="1 2" key="1">
    <citation type="submission" date="2019-03" db="EMBL/GenBank/DDBJ databases">
        <title>Three New Species of Nocardioides, Nocardioides euryhalodurans sp. nov., Nocardioides seonyuensis sp. nov. and Nocardioides eburneoflavus sp. nov. Iolated from Soil.</title>
        <authorList>
            <person name="Roh S.G."/>
            <person name="Lee C."/>
            <person name="Kim M.-K."/>
            <person name="Kim S.B."/>
        </authorList>
    </citation>
    <scope>NUCLEOTIDE SEQUENCE [LARGE SCALE GENOMIC DNA]</scope>
    <source>
        <strain evidence="1 2">MMS17-SY207-3</strain>
    </source>
</reference>
<accession>A0A4P7IDP5</accession>
<evidence type="ECO:0000313" key="1">
    <source>
        <dbReference type="EMBL" id="QBX55286.1"/>
    </source>
</evidence>
<evidence type="ECO:0000313" key="2">
    <source>
        <dbReference type="Proteomes" id="UP000294853"/>
    </source>
</evidence>
<dbReference type="AlphaFoldDB" id="A0A4P7IDP5"/>
<dbReference type="OrthoDB" id="4350224at2"/>
<dbReference type="Gene3D" id="2.50.20.20">
    <property type="match status" value="1"/>
</dbReference>
<dbReference type="PROSITE" id="PS51257">
    <property type="entry name" value="PROKAR_LIPOPROTEIN"/>
    <property type="match status" value="1"/>
</dbReference>
<evidence type="ECO:0008006" key="3">
    <source>
        <dbReference type="Google" id="ProtNLM"/>
    </source>
</evidence>
<dbReference type="EMBL" id="CP038436">
    <property type="protein sequence ID" value="QBX55286.1"/>
    <property type="molecule type" value="Genomic_DNA"/>
</dbReference>
<gene>
    <name evidence="1" type="ORF">EXE58_07335</name>
</gene>
<organism evidence="1 2">
    <name type="scientific">Nocardioides seonyuensis</name>
    <dbReference type="NCBI Taxonomy" id="2518371"/>
    <lineage>
        <taxon>Bacteria</taxon>
        <taxon>Bacillati</taxon>
        <taxon>Actinomycetota</taxon>
        <taxon>Actinomycetes</taxon>
        <taxon>Propionibacteriales</taxon>
        <taxon>Nocardioidaceae</taxon>
        <taxon>Nocardioides</taxon>
    </lineage>
</organism>
<protein>
    <recommendedName>
        <fullName evidence="3">LppX_LprAFG lipoprotein</fullName>
    </recommendedName>
</protein>
<dbReference type="Proteomes" id="UP000294853">
    <property type="component" value="Chromosome"/>
</dbReference>
<dbReference type="RefSeq" id="WP_135267278.1">
    <property type="nucleotide sequence ID" value="NZ_CP038436.1"/>
</dbReference>
<keyword evidence="2" id="KW-1185">Reference proteome</keyword>
<sequence>MLGNKGARRAIAVGVLGAVLSSCGTIEELTKSDFAKQEPEAIAQSAVKAIKDIETVRLTGPHQENGRELFLDMWVSRSGDCRGTLRESGNNVDVRRVDEKIWFKGDTGFFNMVGKSQVPRAALEKLSTHWVALDDAASRKAFSKFCDLDKLFKDVDTLTDVDGVTVGDEVDLDGRAAVEMSSTPGGAYTERIWVSSEAPHYILKASTDEARQRGTFAFSEFNEEVVVTKPASKEIYTP</sequence>
<dbReference type="KEGG" id="nsn:EXE58_07335"/>